<reference evidence="1 2" key="1">
    <citation type="submission" date="2015-01" db="EMBL/GenBank/DDBJ databases">
        <title>Genome Sequencing of Rickettsiales /home/snadendla/prok_pipe/test/illegal_ec_num.txt.</title>
        <authorList>
            <person name="Daugherty S.C."/>
            <person name="Su Q."/>
            <person name="Abolude K."/>
            <person name="Beier-Sexton M."/>
            <person name="Carlyon J.A."/>
            <person name="Carter R."/>
            <person name="Day N.P."/>
            <person name="Dumler S.J."/>
            <person name="Dyachenko V."/>
            <person name="Godinez A."/>
            <person name="Kurtti T.J."/>
            <person name="Lichay M."/>
            <person name="Mullins K.E."/>
            <person name="Ott S."/>
            <person name="Pappas-Brown V."/>
            <person name="Paris D.H."/>
            <person name="Patel P."/>
            <person name="Richards A.L."/>
            <person name="Sadzewicz L."/>
            <person name="Sears K."/>
            <person name="Seidman D."/>
            <person name="Sengamalay N."/>
            <person name="Stenos J."/>
            <person name="Tallon L.J."/>
            <person name="Vincent G."/>
            <person name="Fraser C.M."/>
            <person name="Munderloh U."/>
            <person name="Dunning-Hotopp J.C."/>
        </authorList>
    </citation>
    <scope>NUCLEOTIDE SEQUENCE [LARGE SCALE GENOMIC DNA]</scope>
    <source>
        <strain evidence="1 2">T170-B</strain>
    </source>
</reference>
<evidence type="ECO:0000313" key="2">
    <source>
        <dbReference type="Proteomes" id="UP000033736"/>
    </source>
</evidence>
<dbReference type="PATRIC" id="fig|1268837.3.peg.964"/>
<dbReference type="Proteomes" id="UP000033736">
    <property type="component" value="Unassembled WGS sequence"/>
</dbReference>
<sequence length="39" mass="4612">MNYPKYRTITFTEESRTANINISQIKQQLELISVLRLKA</sequence>
<gene>
    <name evidence="1" type="ORF">RAT170B_0836</name>
</gene>
<accession>A0A0F3RFV6</accession>
<name>A0A0F3RFV6_9RICK</name>
<evidence type="ECO:0000313" key="1">
    <source>
        <dbReference type="EMBL" id="KJW05133.1"/>
    </source>
</evidence>
<proteinExistence type="predicted"/>
<dbReference type="AlphaFoldDB" id="A0A0F3RFV6"/>
<keyword evidence="2" id="KW-1185">Reference proteome</keyword>
<protein>
    <submittedName>
        <fullName evidence="1">Uncharacterized protein</fullName>
    </submittedName>
</protein>
<organism evidence="1 2">
    <name type="scientific">Rickettsia argasii T170-B</name>
    <dbReference type="NCBI Taxonomy" id="1268837"/>
    <lineage>
        <taxon>Bacteria</taxon>
        <taxon>Pseudomonadati</taxon>
        <taxon>Pseudomonadota</taxon>
        <taxon>Alphaproteobacteria</taxon>
        <taxon>Rickettsiales</taxon>
        <taxon>Rickettsiaceae</taxon>
        <taxon>Rickettsieae</taxon>
        <taxon>Rickettsia</taxon>
        <taxon>spotted fever group</taxon>
    </lineage>
</organism>
<dbReference type="EMBL" id="LAOQ01000002">
    <property type="protein sequence ID" value="KJW05133.1"/>
    <property type="molecule type" value="Genomic_DNA"/>
</dbReference>
<comment type="caution">
    <text evidence="1">The sequence shown here is derived from an EMBL/GenBank/DDBJ whole genome shotgun (WGS) entry which is preliminary data.</text>
</comment>